<evidence type="ECO:0000313" key="3">
    <source>
        <dbReference type="Proteomes" id="UP000233551"/>
    </source>
</evidence>
<reference evidence="2 3" key="1">
    <citation type="submission" date="2017-11" db="EMBL/GenBank/DDBJ databases">
        <title>De-novo sequencing of pomegranate (Punica granatum L.) genome.</title>
        <authorList>
            <person name="Akparov Z."/>
            <person name="Amiraslanov A."/>
            <person name="Hajiyeva S."/>
            <person name="Abbasov M."/>
            <person name="Kaur K."/>
            <person name="Hamwieh A."/>
            <person name="Solovyev V."/>
            <person name="Salamov A."/>
            <person name="Braich B."/>
            <person name="Kosarev P."/>
            <person name="Mahmoud A."/>
            <person name="Hajiyev E."/>
            <person name="Babayeva S."/>
            <person name="Izzatullayeva V."/>
            <person name="Mammadov A."/>
            <person name="Mammadov A."/>
            <person name="Sharifova S."/>
            <person name="Ojaghi J."/>
            <person name="Eynullazada K."/>
            <person name="Bayramov B."/>
            <person name="Abdulazimova A."/>
            <person name="Shahmuradov I."/>
        </authorList>
    </citation>
    <scope>NUCLEOTIDE SEQUENCE [LARGE SCALE GENOMIC DNA]</scope>
    <source>
        <strain evidence="3">cv. AG2017</strain>
        <tissue evidence="2">Leaf</tissue>
    </source>
</reference>
<evidence type="ECO:0000256" key="1">
    <source>
        <dbReference type="SAM" id="MobiDB-lite"/>
    </source>
</evidence>
<name>A0A2I0I4Q0_PUNGR</name>
<gene>
    <name evidence="2" type="ORF">CRG98_040649</name>
</gene>
<proteinExistence type="predicted"/>
<protein>
    <submittedName>
        <fullName evidence="2">Uncharacterized protein</fullName>
    </submittedName>
</protein>
<feature type="compositionally biased region" description="Polar residues" evidence="1">
    <location>
        <begin position="1"/>
        <end position="12"/>
    </location>
</feature>
<organism evidence="2 3">
    <name type="scientific">Punica granatum</name>
    <name type="common">Pomegranate</name>
    <dbReference type="NCBI Taxonomy" id="22663"/>
    <lineage>
        <taxon>Eukaryota</taxon>
        <taxon>Viridiplantae</taxon>
        <taxon>Streptophyta</taxon>
        <taxon>Embryophyta</taxon>
        <taxon>Tracheophyta</taxon>
        <taxon>Spermatophyta</taxon>
        <taxon>Magnoliopsida</taxon>
        <taxon>eudicotyledons</taxon>
        <taxon>Gunneridae</taxon>
        <taxon>Pentapetalae</taxon>
        <taxon>rosids</taxon>
        <taxon>malvids</taxon>
        <taxon>Myrtales</taxon>
        <taxon>Lythraceae</taxon>
        <taxon>Punica</taxon>
    </lineage>
</organism>
<feature type="region of interest" description="Disordered" evidence="1">
    <location>
        <begin position="1"/>
        <end position="24"/>
    </location>
</feature>
<feature type="non-terminal residue" evidence="2">
    <location>
        <position position="1"/>
    </location>
</feature>
<accession>A0A2I0I4Q0</accession>
<dbReference type="AlphaFoldDB" id="A0A2I0I4Q0"/>
<dbReference type="EMBL" id="PGOL01003952">
    <property type="protein sequence ID" value="PKI38941.1"/>
    <property type="molecule type" value="Genomic_DNA"/>
</dbReference>
<keyword evidence="3" id="KW-1185">Reference proteome</keyword>
<dbReference type="Proteomes" id="UP000233551">
    <property type="component" value="Unassembled WGS sequence"/>
</dbReference>
<sequence length="151" mass="15673">VHQPSIRKNSLNPDRGHGSRRGGCSRPCGGDAVMIGWQNIIASDDVINVSSNFTVVNITATRGCGGQGVTTTDSHTQTMQMCQFGEAIGAHGLEAVSSGNGLDGGGLTCDLLTGARASGFLKAPQLENLLVESLEVAELSEREIQHVGAVE</sequence>
<comment type="caution">
    <text evidence="2">The sequence shown here is derived from an EMBL/GenBank/DDBJ whole genome shotgun (WGS) entry which is preliminary data.</text>
</comment>
<evidence type="ECO:0000313" key="2">
    <source>
        <dbReference type="EMBL" id="PKI38941.1"/>
    </source>
</evidence>